<evidence type="ECO:0000256" key="1">
    <source>
        <dbReference type="SAM" id="MobiDB-lite"/>
    </source>
</evidence>
<evidence type="ECO:0000259" key="2">
    <source>
        <dbReference type="Pfam" id="PF12937"/>
    </source>
</evidence>
<protein>
    <recommendedName>
        <fullName evidence="2">F-box domain-containing protein</fullName>
    </recommendedName>
</protein>
<feature type="compositionally biased region" description="Low complexity" evidence="1">
    <location>
        <begin position="1"/>
        <end position="15"/>
    </location>
</feature>
<dbReference type="OrthoDB" id="1689567at2759"/>
<dbReference type="EMBL" id="JAPMSZ010000001">
    <property type="protein sequence ID" value="KAJ5115316.1"/>
    <property type="molecule type" value="Genomic_DNA"/>
</dbReference>
<dbReference type="GeneID" id="81390825"/>
<evidence type="ECO:0000313" key="3">
    <source>
        <dbReference type="EMBL" id="KAJ5115316.1"/>
    </source>
</evidence>
<dbReference type="Proteomes" id="UP001141434">
    <property type="component" value="Unassembled WGS sequence"/>
</dbReference>
<dbReference type="Pfam" id="PF12937">
    <property type="entry name" value="F-box-like"/>
    <property type="match status" value="1"/>
</dbReference>
<dbReference type="RefSeq" id="XP_056516507.1">
    <property type="nucleotide sequence ID" value="XM_056651657.1"/>
</dbReference>
<gene>
    <name evidence="3" type="ORF">NUU61_001075</name>
</gene>
<proteinExistence type="predicted"/>
<feature type="compositionally biased region" description="Polar residues" evidence="1">
    <location>
        <begin position="25"/>
        <end position="36"/>
    </location>
</feature>
<feature type="compositionally biased region" description="Low complexity" evidence="1">
    <location>
        <begin position="308"/>
        <end position="319"/>
    </location>
</feature>
<dbReference type="AlphaFoldDB" id="A0A9W9GAS9"/>
<dbReference type="Gene3D" id="1.20.1280.50">
    <property type="match status" value="1"/>
</dbReference>
<feature type="region of interest" description="Disordered" evidence="1">
    <location>
        <begin position="1"/>
        <end position="60"/>
    </location>
</feature>
<reference evidence="3" key="1">
    <citation type="submission" date="2022-11" db="EMBL/GenBank/DDBJ databases">
        <authorList>
            <person name="Petersen C."/>
        </authorList>
    </citation>
    <scope>NUCLEOTIDE SEQUENCE</scope>
    <source>
        <strain evidence="3">IBT 34128</strain>
    </source>
</reference>
<dbReference type="SUPFAM" id="SSF81383">
    <property type="entry name" value="F-box domain"/>
    <property type="match status" value="1"/>
</dbReference>
<name>A0A9W9GAS9_9EURO</name>
<organism evidence="3 4">
    <name type="scientific">Penicillium alfredii</name>
    <dbReference type="NCBI Taxonomy" id="1506179"/>
    <lineage>
        <taxon>Eukaryota</taxon>
        <taxon>Fungi</taxon>
        <taxon>Dikarya</taxon>
        <taxon>Ascomycota</taxon>
        <taxon>Pezizomycotina</taxon>
        <taxon>Eurotiomycetes</taxon>
        <taxon>Eurotiomycetidae</taxon>
        <taxon>Eurotiales</taxon>
        <taxon>Aspergillaceae</taxon>
        <taxon>Penicillium</taxon>
    </lineage>
</organism>
<sequence length="791" mass="86957">MRSSESSHVGPPSSHLETLLDKSTAPRQTTTSQRETGGTIPFQHDRDNSSQPTAYLPSAANTAPPEILLQIYSMLTPRDFDNARRTCSQWMRVSLNHRLLQGMLRRAGWWDAWQQDCERHRTSKRPAVEESEAWRMSKRFATECLLSGRKTNVEKPGFLVTTVVDFSSLSQTSPAKSRRVSSHTVSQDARPVEPRGVSMFTFSGCGRYLLVTTGCMIYVYSLRARRARSTLLSVDSSDADLAPIASIACQSEVLSVTMDTSTAQPVVAALLRSRVGMVCDLNVQPEKQEDSESGNPAPTAGPVGNGKSSPSAASINQSSRHMPIVGSSSRHYFHNVCSPDAPPQTVTICPGRRCVAFGCASGVEIHWVDETSHCDQRKRFPMSQPSEILHFLPNRPDMPTELRLISSLAGPGILDSAGSQSPLPSQSKKTQFHLLADVQSLTRRRPSNGSTLSLVRATHCHHYRAVPINDGFHIIFIEPRTGLLCIGSDAPIGGPTSLTRAFVCVPPSEYDAPDANKEARMPSIFVAGSDLRWGLRVVAAYQDRIVLYSIPLDVFNVIRKERERQGDGVMGDSDLARDWFVDSERSRKRRESLVQNQNGDWEFLLSVSYRPTAMMWPFKIYGKEIGRVDRLIELALQSSDGGARIWAFSASGEATVFDVDTFSSPNAQSLADIPCSSLKVAADGSLEPTRLVERRDSTRLMPLSSRKRKFAETRDHFSGRYGAALQTPGFALDASELVGAGPTGTHAAFGDSSSHRTSFAACIVDFKIPELGPREGRWRESPRRGSRAACV</sequence>
<dbReference type="InterPro" id="IPR001810">
    <property type="entry name" value="F-box_dom"/>
</dbReference>
<reference evidence="3" key="2">
    <citation type="journal article" date="2023" name="IMA Fungus">
        <title>Comparative genomic study of the Penicillium genus elucidates a diverse pangenome and 15 lateral gene transfer events.</title>
        <authorList>
            <person name="Petersen C."/>
            <person name="Sorensen T."/>
            <person name="Nielsen M.R."/>
            <person name="Sondergaard T.E."/>
            <person name="Sorensen J.L."/>
            <person name="Fitzpatrick D.A."/>
            <person name="Frisvad J.C."/>
            <person name="Nielsen K.L."/>
        </authorList>
    </citation>
    <scope>NUCLEOTIDE SEQUENCE</scope>
    <source>
        <strain evidence="3">IBT 34128</strain>
    </source>
</reference>
<keyword evidence="4" id="KW-1185">Reference proteome</keyword>
<accession>A0A9W9GAS9</accession>
<dbReference type="InterPro" id="IPR036047">
    <property type="entry name" value="F-box-like_dom_sf"/>
</dbReference>
<feature type="domain" description="F-box" evidence="2">
    <location>
        <begin position="64"/>
        <end position="99"/>
    </location>
</feature>
<comment type="caution">
    <text evidence="3">The sequence shown here is derived from an EMBL/GenBank/DDBJ whole genome shotgun (WGS) entry which is preliminary data.</text>
</comment>
<feature type="region of interest" description="Disordered" evidence="1">
    <location>
        <begin position="285"/>
        <end position="319"/>
    </location>
</feature>
<evidence type="ECO:0000313" key="4">
    <source>
        <dbReference type="Proteomes" id="UP001141434"/>
    </source>
</evidence>